<evidence type="ECO:0000313" key="4">
    <source>
        <dbReference type="Proteomes" id="UP000033140"/>
    </source>
</evidence>
<feature type="region of interest" description="Disordered" evidence="1">
    <location>
        <begin position="349"/>
        <end position="380"/>
    </location>
</feature>
<keyword evidence="2" id="KW-0732">Signal</keyword>
<reference evidence="3 4" key="1">
    <citation type="journal article" date="2011" name="J. Gen. Appl. Microbiol.">
        <title>Draft genome sequencing of the enigmatic yeast Saitoella complicata.</title>
        <authorList>
            <person name="Nishida H."/>
            <person name="Hamamoto M."/>
            <person name="Sugiyama J."/>
        </authorList>
    </citation>
    <scope>NUCLEOTIDE SEQUENCE [LARGE SCALE GENOMIC DNA]</scope>
    <source>
        <strain evidence="3 4">NRRL Y-17804</strain>
    </source>
</reference>
<protein>
    <recommendedName>
        <fullName evidence="5">Apple domain-containing protein</fullName>
    </recommendedName>
</protein>
<organism evidence="3 4">
    <name type="scientific">Saitoella complicata (strain BCRC 22490 / CBS 7301 / JCM 7358 / NBRC 10748 / NRRL Y-17804)</name>
    <dbReference type="NCBI Taxonomy" id="698492"/>
    <lineage>
        <taxon>Eukaryota</taxon>
        <taxon>Fungi</taxon>
        <taxon>Dikarya</taxon>
        <taxon>Ascomycota</taxon>
        <taxon>Taphrinomycotina</taxon>
        <taxon>Taphrinomycotina incertae sedis</taxon>
        <taxon>Saitoella</taxon>
    </lineage>
</organism>
<comment type="caution">
    <text evidence="3">The sequence shown here is derived from an EMBL/GenBank/DDBJ whole genome shotgun (WGS) entry which is preliminary data.</text>
</comment>
<evidence type="ECO:0000256" key="1">
    <source>
        <dbReference type="SAM" id="MobiDB-lite"/>
    </source>
</evidence>
<keyword evidence="4" id="KW-1185">Reference proteome</keyword>
<dbReference type="EMBL" id="BACD03000048">
    <property type="protein sequence ID" value="GAO51589.1"/>
    <property type="molecule type" value="Genomic_DNA"/>
</dbReference>
<evidence type="ECO:0000313" key="3">
    <source>
        <dbReference type="EMBL" id="GAO51589.1"/>
    </source>
</evidence>
<feature type="signal peptide" evidence="2">
    <location>
        <begin position="1"/>
        <end position="18"/>
    </location>
</feature>
<evidence type="ECO:0000256" key="2">
    <source>
        <dbReference type="SAM" id="SignalP"/>
    </source>
</evidence>
<name>A0A0E9NP26_SAICN</name>
<reference evidence="3 4" key="2">
    <citation type="journal article" date="2014" name="J. Gen. Appl. Microbiol.">
        <title>The early diverging ascomycetous budding yeast Saitoella complicata has three histone deacetylases belonging to the Clr6, Hos2, and Rpd3 lineages.</title>
        <authorList>
            <person name="Nishida H."/>
            <person name="Matsumoto T."/>
            <person name="Kondo S."/>
            <person name="Hamamoto M."/>
            <person name="Yoshikawa H."/>
        </authorList>
    </citation>
    <scope>NUCLEOTIDE SEQUENCE [LARGE SCALE GENOMIC DNA]</scope>
    <source>
        <strain evidence="3 4">NRRL Y-17804</strain>
    </source>
</reference>
<proteinExistence type="predicted"/>
<feature type="compositionally biased region" description="Low complexity" evidence="1">
    <location>
        <begin position="358"/>
        <end position="380"/>
    </location>
</feature>
<evidence type="ECO:0008006" key="5">
    <source>
        <dbReference type="Google" id="ProtNLM"/>
    </source>
</evidence>
<gene>
    <name evidence="3" type="ORF">G7K_5688-t1</name>
</gene>
<sequence length="627" mass="65033">MRFVPLLAAASLLNLASASPALLWRRNATTFSNATENTHTTISTSTLTLTEPAASFDAAAIAAIQVGSAPSLAGVADVDSNTATTTQTHFVTVDSPITSTEIGQCAQPTVTFGQLITDSAQLITSATTDYAIASTSISGAQDYSYYVQTSSAAAVIAYSDLFASVRTLTITEYVDGTAIATGTYEVAATAVATPVLTTLTEPEEVVIGGTTRTLTEGGSVAYLTTTTTTVTSTILAAGSSSPTSTSGWSWSGAEVLALCRSFVGTLTEDVTGTVTSTVYQQSNTTSTLSVTANSTYPVTVPRTATERATSTSINYDRRNVTSSVYYNVSVPSTTRTATTSTYVSLSELTETPEPVTSTYPTTEVESTATTTTSTSYSTWSSTTPTAPTVTVYKKRTLSLEDEFQAAVRANSQSVRNACLANFEMPTVTVSKEVLAVETIVEKDGTVVATHVSVASTPVFVTTIVATATSQVVDMLNQTITSSFTQSVPTSVTYVASTATDITVQTLNSTIITTLPAATISAYSTTTETAVSTSTIVSTVLRCPIPDSQRRSAVGTIGIDRPSTGQLLVVSAASGEDCCVVCYTTVGCSAFVYWGPQFCVLATSGTDTCSASSVYLIENEGGPGGYLC</sequence>
<dbReference type="RefSeq" id="XP_019026138.1">
    <property type="nucleotide sequence ID" value="XM_019170495.1"/>
</dbReference>
<dbReference type="AlphaFoldDB" id="A0A0E9NP26"/>
<reference evidence="3 4" key="3">
    <citation type="journal article" date="2015" name="Genome Announc.">
        <title>Draft Genome Sequence of the Archiascomycetous Yeast Saitoella complicata.</title>
        <authorList>
            <person name="Yamauchi K."/>
            <person name="Kondo S."/>
            <person name="Hamamoto M."/>
            <person name="Takahashi Y."/>
            <person name="Ogura Y."/>
            <person name="Hayashi T."/>
            <person name="Nishida H."/>
        </authorList>
    </citation>
    <scope>NUCLEOTIDE SEQUENCE [LARGE SCALE GENOMIC DNA]</scope>
    <source>
        <strain evidence="3 4">NRRL Y-17804</strain>
    </source>
</reference>
<feature type="chain" id="PRO_5002430907" description="Apple domain-containing protein" evidence="2">
    <location>
        <begin position="19"/>
        <end position="627"/>
    </location>
</feature>
<accession>A0A0E9NP26</accession>
<dbReference type="Proteomes" id="UP000033140">
    <property type="component" value="Unassembled WGS sequence"/>
</dbReference>